<evidence type="ECO:0000256" key="4">
    <source>
        <dbReference type="ARBA" id="ARBA00023136"/>
    </source>
</evidence>
<evidence type="ECO:0000256" key="2">
    <source>
        <dbReference type="ARBA" id="ARBA00022692"/>
    </source>
</evidence>
<dbReference type="EMBL" id="JAPJZH010000003">
    <property type="protein sequence ID" value="MDA4844803.1"/>
    <property type="molecule type" value="Genomic_DNA"/>
</dbReference>
<evidence type="ECO:0000313" key="8">
    <source>
        <dbReference type="Proteomes" id="UP001148313"/>
    </source>
</evidence>
<gene>
    <name evidence="7" type="ORF">OOZ53_05550</name>
</gene>
<evidence type="ECO:0000256" key="5">
    <source>
        <dbReference type="SAM" id="Phobius"/>
    </source>
</evidence>
<feature type="transmembrane region" description="Helical" evidence="5">
    <location>
        <begin position="31"/>
        <end position="53"/>
    </location>
</feature>
<keyword evidence="3 5" id="KW-1133">Transmembrane helix</keyword>
<proteinExistence type="predicted"/>
<feature type="transmembrane region" description="Helical" evidence="5">
    <location>
        <begin position="73"/>
        <end position="93"/>
    </location>
</feature>
<dbReference type="Pfam" id="PF01699">
    <property type="entry name" value="Na_Ca_ex"/>
    <property type="match status" value="2"/>
</dbReference>
<name>A0ABT4VJB0_9HYPH</name>
<evidence type="ECO:0000313" key="7">
    <source>
        <dbReference type="EMBL" id="MDA4844803.1"/>
    </source>
</evidence>
<sequence>MAVYRKEAATVVAIVALIFFYLFGGTLTPEIVGPATSMLLLVILFCVMLWAAFSVVRHAECLAVILGEPYGTLILTLSVIGIEVALIAAIMIAGADKPALARDTMFSIIMIVLNGLVGLSLVFGGLKHRLQEYNLQGANAYLAVLMPFALLGLVLPSYTQSAPGGQLSVLMAAFLIVMSVLLYGIFLAVQTITHSDIFKHRVSTAAGAEADDDDHHGDHVRSIPFHSAGLIAALLPIVLLSKQLAVYVDFGIGVLGAPLAFGGFLIAALILTPEALSAIRSARRKQLQRSVNICLGSSLSTMGLTIPTVLVIGWIINEPVELGLEPTEIVMLAATLAVSLVTFISRRAHALLGAVHLSLFAAYVALLFDGSA</sequence>
<dbReference type="InterPro" id="IPR052946">
    <property type="entry name" value="Alkaline_pH_Ca-Antiporter"/>
</dbReference>
<reference evidence="7" key="1">
    <citation type="submission" date="2022-11" db="EMBL/GenBank/DDBJ databases">
        <title>Hoeflea poritis sp. nov., isolated from scleractinian coral Porites lutea.</title>
        <authorList>
            <person name="Zhang G."/>
            <person name="Wei Q."/>
            <person name="Cai L."/>
        </authorList>
    </citation>
    <scope>NUCLEOTIDE SEQUENCE</scope>
    <source>
        <strain evidence="7">E7-10</strain>
    </source>
</reference>
<feature type="transmembrane region" description="Helical" evidence="5">
    <location>
        <begin position="225"/>
        <end position="244"/>
    </location>
</feature>
<feature type="domain" description="Sodium/calcium exchanger membrane region" evidence="6">
    <location>
        <begin position="37"/>
        <end position="191"/>
    </location>
</feature>
<dbReference type="Proteomes" id="UP001148313">
    <property type="component" value="Unassembled WGS sequence"/>
</dbReference>
<feature type="transmembrane region" description="Helical" evidence="5">
    <location>
        <begin position="250"/>
        <end position="272"/>
    </location>
</feature>
<accession>A0ABT4VJB0</accession>
<dbReference type="PANTHER" id="PTHR37958:SF1">
    <property type="entry name" value="SODIUM-POTASSIUM_PROTON ANTIPORTER CHAA"/>
    <property type="match status" value="1"/>
</dbReference>
<keyword evidence="2 5" id="KW-0812">Transmembrane</keyword>
<keyword evidence="4 5" id="KW-0472">Membrane</keyword>
<evidence type="ECO:0000256" key="3">
    <source>
        <dbReference type="ARBA" id="ARBA00022989"/>
    </source>
</evidence>
<feature type="transmembrane region" description="Helical" evidence="5">
    <location>
        <begin position="167"/>
        <end position="189"/>
    </location>
</feature>
<dbReference type="PANTHER" id="PTHR37958">
    <property type="entry name" value="SODIUM-POTASSIUM/PROTON ANTIPORTER CHAA"/>
    <property type="match status" value="1"/>
</dbReference>
<comment type="caution">
    <text evidence="7">The sequence shown here is derived from an EMBL/GenBank/DDBJ whole genome shotgun (WGS) entry which is preliminary data.</text>
</comment>
<feature type="transmembrane region" description="Helical" evidence="5">
    <location>
        <begin position="138"/>
        <end position="155"/>
    </location>
</feature>
<feature type="transmembrane region" description="Helical" evidence="5">
    <location>
        <begin position="351"/>
        <end position="368"/>
    </location>
</feature>
<keyword evidence="8" id="KW-1185">Reference proteome</keyword>
<feature type="transmembrane region" description="Helical" evidence="5">
    <location>
        <begin position="7"/>
        <end position="25"/>
    </location>
</feature>
<feature type="transmembrane region" description="Helical" evidence="5">
    <location>
        <begin position="105"/>
        <end position="126"/>
    </location>
</feature>
<organism evidence="7 8">
    <name type="scientific">Hoeflea poritis</name>
    <dbReference type="NCBI Taxonomy" id="2993659"/>
    <lineage>
        <taxon>Bacteria</taxon>
        <taxon>Pseudomonadati</taxon>
        <taxon>Pseudomonadota</taxon>
        <taxon>Alphaproteobacteria</taxon>
        <taxon>Hyphomicrobiales</taxon>
        <taxon>Rhizobiaceae</taxon>
        <taxon>Hoeflea</taxon>
    </lineage>
</organism>
<evidence type="ECO:0000259" key="6">
    <source>
        <dbReference type="Pfam" id="PF01699"/>
    </source>
</evidence>
<feature type="transmembrane region" description="Helical" evidence="5">
    <location>
        <begin position="328"/>
        <end position="344"/>
    </location>
</feature>
<feature type="domain" description="Sodium/calcium exchanger membrane region" evidence="6">
    <location>
        <begin position="229"/>
        <end position="367"/>
    </location>
</feature>
<dbReference type="RefSeq" id="WP_271088342.1">
    <property type="nucleotide sequence ID" value="NZ_JAPJZH010000003.1"/>
</dbReference>
<dbReference type="InterPro" id="IPR004837">
    <property type="entry name" value="NaCa_Exmemb"/>
</dbReference>
<comment type="subcellular location">
    <subcellularLocation>
        <location evidence="1">Membrane</location>
        <topology evidence="1">Multi-pass membrane protein</topology>
    </subcellularLocation>
</comment>
<evidence type="ECO:0000256" key="1">
    <source>
        <dbReference type="ARBA" id="ARBA00004141"/>
    </source>
</evidence>
<feature type="transmembrane region" description="Helical" evidence="5">
    <location>
        <begin position="293"/>
        <end position="316"/>
    </location>
</feature>
<protein>
    <submittedName>
        <fullName evidence="7">Calcium:proton antiporter</fullName>
    </submittedName>
</protein>